<feature type="domain" description="SusD-like N-terminal" evidence="7">
    <location>
        <begin position="34"/>
        <end position="222"/>
    </location>
</feature>
<name>A0A1H7GNT2_9BACT</name>
<feature type="domain" description="RagB/SusD" evidence="6">
    <location>
        <begin position="354"/>
        <end position="503"/>
    </location>
</feature>
<dbReference type="Gene3D" id="1.25.40.390">
    <property type="match status" value="1"/>
</dbReference>
<keyword evidence="5" id="KW-0998">Cell outer membrane</keyword>
<keyword evidence="4" id="KW-0472">Membrane</keyword>
<reference evidence="8 9" key="1">
    <citation type="submission" date="2016-10" db="EMBL/GenBank/DDBJ databases">
        <authorList>
            <person name="de Groot N.N."/>
        </authorList>
    </citation>
    <scope>NUCLEOTIDE SEQUENCE [LARGE SCALE GENOMIC DNA]</scope>
    <source>
        <strain evidence="8 9">DSM 21039</strain>
    </source>
</reference>
<dbReference type="Proteomes" id="UP000198984">
    <property type="component" value="Unassembled WGS sequence"/>
</dbReference>
<dbReference type="PROSITE" id="PS51257">
    <property type="entry name" value="PROKAR_LIPOPROTEIN"/>
    <property type="match status" value="1"/>
</dbReference>
<dbReference type="InterPro" id="IPR033985">
    <property type="entry name" value="SusD-like_N"/>
</dbReference>
<evidence type="ECO:0000256" key="3">
    <source>
        <dbReference type="ARBA" id="ARBA00022729"/>
    </source>
</evidence>
<dbReference type="GO" id="GO:0009279">
    <property type="term" value="C:cell outer membrane"/>
    <property type="evidence" value="ECO:0007669"/>
    <property type="project" value="UniProtKB-SubCell"/>
</dbReference>
<evidence type="ECO:0000256" key="2">
    <source>
        <dbReference type="ARBA" id="ARBA00006275"/>
    </source>
</evidence>
<evidence type="ECO:0000256" key="4">
    <source>
        <dbReference type="ARBA" id="ARBA00023136"/>
    </source>
</evidence>
<evidence type="ECO:0000256" key="5">
    <source>
        <dbReference type="ARBA" id="ARBA00023237"/>
    </source>
</evidence>
<evidence type="ECO:0000313" key="8">
    <source>
        <dbReference type="EMBL" id="SEK39823.1"/>
    </source>
</evidence>
<dbReference type="Pfam" id="PF14322">
    <property type="entry name" value="SusD-like_3"/>
    <property type="match status" value="1"/>
</dbReference>
<evidence type="ECO:0000259" key="6">
    <source>
        <dbReference type="Pfam" id="PF07980"/>
    </source>
</evidence>
<evidence type="ECO:0000313" key="9">
    <source>
        <dbReference type="Proteomes" id="UP000198984"/>
    </source>
</evidence>
<sequence length="503" mass="56946">MKHYILYIFLSGCLVFGTTACKKYYEPSTAKSEADALNSADDVESATIGAYAVLKKPEYVRSMHFLSEYPSDDVAQAQTSSDDLSNCYRYTHLVDGAHATNVWMQAYSVINAANKVIAFVTDNESDALNQLKGECLYLRAMMYFNLARVFGRPFPQNSGTGAGIPLVLENAQEEFPARNTVKEVYDQVIIDLQKAATMMTEEKNNNFASREVAYALLCRVYLYMDDNDKALEYADKVISSGRYALLQGPDYQHYFRGVPEDNDETIFCIRHMTTENRDFSSIGSMYFSEGGQGVTGWGEIYASRQYVNLLDKHPEDLRHSFISPYTTAGTLEYPYAIPVTNIRYNTRLNPNTPMYYVNKYNYQEGLVNLSSPVYLRLAEIILNRAEANAKKGNLQAALDDVNTIRQRAGLNGNALYTLANIGTRTVLDVVLEERQLELAFEGHRAYDLFRNNRPLMRDYPGTHSLNNTPSTNITQNIPPTDNRVIFYIPNREILINQNLSQNP</sequence>
<keyword evidence="3" id="KW-0732">Signal</keyword>
<evidence type="ECO:0000256" key="1">
    <source>
        <dbReference type="ARBA" id="ARBA00004442"/>
    </source>
</evidence>
<dbReference type="STRING" id="573321.SAMN04488505_101122"/>
<comment type="similarity">
    <text evidence="2">Belongs to the SusD family.</text>
</comment>
<accession>A0A1H7GNT2</accession>
<dbReference type="AlphaFoldDB" id="A0A1H7GNT2"/>
<dbReference type="EMBL" id="FOBB01000001">
    <property type="protein sequence ID" value="SEK39823.1"/>
    <property type="molecule type" value="Genomic_DNA"/>
</dbReference>
<dbReference type="Pfam" id="PF07980">
    <property type="entry name" value="SusD_RagB"/>
    <property type="match status" value="1"/>
</dbReference>
<evidence type="ECO:0000259" key="7">
    <source>
        <dbReference type="Pfam" id="PF14322"/>
    </source>
</evidence>
<keyword evidence="9" id="KW-1185">Reference proteome</keyword>
<dbReference type="CDD" id="cd08977">
    <property type="entry name" value="SusD"/>
    <property type="match status" value="1"/>
</dbReference>
<comment type="subcellular location">
    <subcellularLocation>
        <location evidence="1">Cell outer membrane</location>
    </subcellularLocation>
</comment>
<gene>
    <name evidence="8" type="ORF">SAMN04488505_101122</name>
</gene>
<dbReference type="InterPro" id="IPR011990">
    <property type="entry name" value="TPR-like_helical_dom_sf"/>
</dbReference>
<dbReference type="InterPro" id="IPR012944">
    <property type="entry name" value="SusD_RagB_dom"/>
</dbReference>
<protein>
    <submittedName>
        <fullName evidence="8">SusD family protein</fullName>
    </submittedName>
</protein>
<dbReference type="SUPFAM" id="SSF48452">
    <property type="entry name" value="TPR-like"/>
    <property type="match status" value="1"/>
</dbReference>
<dbReference type="RefSeq" id="WP_162277443.1">
    <property type="nucleotide sequence ID" value="NZ_FOBB01000001.1"/>
</dbReference>
<organism evidence="8 9">
    <name type="scientific">Chitinophaga rupis</name>
    <dbReference type="NCBI Taxonomy" id="573321"/>
    <lineage>
        <taxon>Bacteria</taxon>
        <taxon>Pseudomonadati</taxon>
        <taxon>Bacteroidota</taxon>
        <taxon>Chitinophagia</taxon>
        <taxon>Chitinophagales</taxon>
        <taxon>Chitinophagaceae</taxon>
        <taxon>Chitinophaga</taxon>
    </lineage>
</organism>
<proteinExistence type="inferred from homology"/>
<dbReference type="OrthoDB" id="1080118at2"/>